<protein>
    <submittedName>
        <fullName evidence="1">Uncharacterized protein</fullName>
    </submittedName>
</protein>
<gene>
    <name evidence="1" type="ORF">m07a_05270</name>
</gene>
<accession>N6UGM9</accession>
<dbReference type="EMBL" id="AGWC01000004">
    <property type="protein sequence ID" value="ENN91649.1"/>
    <property type="molecule type" value="Genomic_DNA"/>
</dbReference>
<dbReference type="HOGENOM" id="CLU_085959_0_0_5"/>
<dbReference type="PATRIC" id="fig|1094496.3.peg.540"/>
<proteinExistence type="predicted"/>
<dbReference type="Proteomes" id="UP000014242">
    <property type="component" value="Unassembled WGS sequence"/>
</dbReference>
<evidence type="ECO:0000313" key="2">
    <source>
        <dbReference type="Proteomes" id="UP000014242"/>
    </source>
</evidence>
<dbReference type="AlphaFoldDB" id="N6UGM9"/>
<reference evidence="1 2" key="1">
    <citation type="journal article" date="2013" name="PLoS Genet.">
        <title>A gene transfer agent and a dynamic repertoire of secretion systems hold the keys to the explosive radiation of the emerging pathogen Bartonella.</title>
        <authorList>
            <person name="Guy L."/>
            <person name="Nystedt B."/>
            <person name="Toft C."/>
            <person name="Zaremba-Niedzwiedzka K."/>
            <person name="Berglund E.C."/>
            <person name="Granberg F."/>
            <person name="Naslund K."/>
            <person name="Eriksson A.S."/>
            <person name="Andersson S.G."/>
        </authorList>
    </citation>
    <scope>NUCLEOTIDE SEQUENCE [LARGE SCALE GENOMIC DNA]</scope>
    <source>
        <strain evidence="2">m07a</strain>
    </source>
</reference>
<keyword evidence="2" id="KW-1185">Reference proteome</keyword>
<organism evidence="1 2">
    <name type="scientific">Bartonella schoenbuchensis m07a</name>
    <dbReference type="NCBI Taxonomy" id="1094496"/>
    <lineage>
        <taxon>Bacteria</taxon>
        <taxon>Pseudomonadati</taxon>
        <taxon>Pseudomonadota</taxon>
        <taxon>Alphaproteobacteria</taxon>
        <taxon>Hyphomicrobiales</taxon>
        <taxon>Bartonellaceae</taxon>
        <taxon>Bartonella</taxon>
    </lineage>
</organism>
<name>N6UGM9_9HYPH</name>
<evidence type="ECO:0000313" key="1">
    <source>
        <dbReference type="EMBL" id="ENN91649.1"/>
    </source>
</evidence>
<sequence>MKILKKERVLIAVKTYPVPSKKYIELVCTAGVKEDGTLIRIYPAPFRFLNAKYKKYQWIELDLDKNPKDFRPESYRPCNIEDIKICGFVPSKGNWEERKRLILDKNIIYTKLKTIIAAAKSNELSLVIFKPTKINDFTFQRVKTTQNSNKETITRELAKQGSLFNKIDNSCFTPSKQLPYKFSYQFTDDENVSSTLMISDWEIGQLYWNCRKKAQSDEEAAQKVKKKYLDGIAKTTDLHFFLGTTLEWHKIAPNPYIIIGVFYPPITSQLQLDL</sequence>
<dbReference type="eggNOG" id="ENOG502Z95Q">
    <property type="taxonomic scope" value="Bacteria"/>
</dbReference>
<comment type="caution">
    <text evidence="1">The sequence shown here is derived from an EMBL/GenBank/DDBJ whole genome shotgun (WGS) entry which is preliminary data.</text>
</comment>